<gene>
    <name evidence="2" type="ORF">BZG36_01482</name>
</gene>
<accession>A0A261Y561</accession>
<dbReference type="Proteomes" id="UP000242875">
    <property type="component" value="Unassembled WGS sequence"/>
</dbReference>
<evidence type="ECO:0000313" key="3">
    <source>
        <dbReference type="Proteomes" id="UP000242875"/>
    </source>
</evidence>
<dbReference type="AlphaFoldDB" id="A0A261Y561"/>
<evidence type="ECO:0000313" key="2">
    <source>
        <dbReference type="EMBL" id="OZJ05604.1"/>
    </source>
</evidence>
<proteinExistence type="predicted"/>
<keyword evidence="3" id="KW-1185">Reference proteome</keyword>
<dbReference type="EMBL" id="MVBO01000012">
    <property type="protein sequence ID" value="OZJ05604.1"/>
    <property type="molecule type" value="Genomic_DNA"/>
</dbReference>
<feature type="region of interest" description="Disordered" evidence="1">
    <location>
        <begin position="46"/>
        <end position="100"/>
    </location>
</feature>
<evidence type="ECO:0000256" key="1">
    <source>
        <dbReference type="SAM" id="MobiDB-lite"/>
    </source>
</evidence>
<name>A0A261Y561_9FUNG</name>
<protein>
    <submittedName>
        <fullName evidence="2">Uncharacterized protein</fullName>
    </submittedName>
</protein>
<reference evidence="2 3" key="1">
    <citation type="journal article" date="2017" name="Mycologia">
        <title>Bifiguratus adelaidae, gen. et sp. nov., a new member of Mucoromycotina in endophytic and soil-dwelling habitats.</title>
        <authorList>
            <person name="Torres-Cruz T.J."/>
            <person name="Billingsley Tobias T.L."/>
            <person name="Almatruk M."/>
            <person name="Hesse C."/>
            <person name="Kuske C.R."/>
            <person name="Desiro A."/>
            <person name="Benucci G.M."/>
            <person name="Bonito G."/>
            <person name="Stajich J.E."/>
            <person name="Dunlap C."/>
            <person name="Arnold A.E."/>
            <person name="Porras-Alfaro A."/>
        </authorList>
    </citation>
    <scope>NUCLEOTIDE SEQUENCE [LARGE SCALE GENOMIC DNA]</scope>
    <source>
        <strain evidence="2 3">AZ0501</strain>
    </source>
</reference>
<feature type="compositionally biased region" description="Low complexity" evidence="1">
    <location>
        <begin position="46"/>
        <end position="62"/>
    </location>
</feature>
<feature type="compositionally biased region" description="Basic and acidic residues" evidence="1">
    <location>
        <begin position="63"/>
        <end position="82"/>
    </location>
</feature>
<sequence>MVGVLHNNQFYGVTQYGLLPVFVADTKNGKQRCVTLVEQQHIKAANPSVAATAAPEASAAAKPSEDKSKQPAAAEKDKDKDKVKAKKTSPKEAKEAKAKKEIDKTSSFDLMVDWLDWRQNPYPSGYHQACFQHGNVKALGLLSPPAFKNMQPPVYISESARCAVMLTPQELDPKEFEERLKQAVAFSADNYQRIQYGSLKSISHFPIANIKKACATYHANLQSKKSKTNTDPGFVMVEDYQEKKRRVSIGACSVIKEIPWVELPQKVKPKCHFLFA</sequence>
<organism evidence="2 3">
    <name type="scientific">Bifiguratus adelaidae</name>
    <dbReference type="NCBI Taxonomy" id="1938954"/>
    <lineage>
        <taxon>Eukaryota</taxon>
        <taxon>Fungi</taxon>
        <taxon>Fungi incertae sedis</taxon>
        <taxon>Mucoromycota</taxon>
        <taxon>Mucoromycotina</taxon>
        <taxon>Endogonomycetes</taxon>
        <taxon>Endogonales</taxon>
        <taxon>Endogonales incertae sedis</taxon>
        <taxon>Bifiguratus</taxon>
    </lineage>
</organism>
<feature type="compositionally biased region" description="Basic and acidic residues" evidence="1">
    <location>
        <begin position="89"/>
        <end position="100"/>
    </location>
</feature>
<comment type="caution">
    <text evidence="2">The sequence shown here is derived from an EMBL/GenBank/DDBJ whole genome shotgun (WGS) entry which is preliminary data.</text>
</comment>